<dbReference type="HOGENOM" id="CLU_3179355_0_0_10"/>
<reference evidence="1" key="1">
    <citation type="submission" date="2007-10" db="EMBL/GenBank/DDBJ databases">
        <authorList>
            <person name="Fulton L."/>
            <person name="Clifton S."/>
            <person name="Fulton B."/>
            <person name="Xu J."/>
            <person name="Minx P."/>
            <person name="Pepin K.H."/>
            <person name="Johnson M."/>
            <person name="Thiruvilangam P."/>
            <person name="Bhonagiri V."/>
            <person name="Nash W.E."/>
            <person name="Mardis E.R."/>
            <person name="Wilson R.K."/>
        </authorList>
    </citation>
    <scope>NUCLEOTIDE SEQUENCE [LARGE SCALE GENOMIC DNA]</scope>
    <source>
        <strain evidence="1">DSM 17216</strain>
    </source>
</reference>
<accession>B0MWJ3</accession>
<reference evidence="1" key="2">
    <citation type="submission" date="2013-09" db="EMBL/GenBank/DDBJ databases">
        <title>Draft genome sequence of Alistipes putredinis (DSM 17216).</title>
        <authorList>
            <person name="Sudarsanam P."/>
            <person name="Ley R."/>
            <person name="Guruge J."/>
            <person name="Turnbaugh P.J."/>
            <person name="Mahowald M."/>
            <person name="Liep D."/>
            <person name="Gordon J."/>
        </authorList>
    </citation>
    <scope>NUCLEOTIDE SEQUENCE</scope>
    <source>
        <strain evidence="1">DSM 17216</strain>
    </source>
</reference>
<protein>
    <submittedName>
        <fullName evidence="1">Uncharacterized protein</fullName>
    </submittedName>
</protein>
<dbReference type="Proteomes" id="UP000005819">
    <property type="component" value="Unassembled WGS sequence"/>
</dbReference>
<keyword evidence="2" id="KW-1185">Reference proteome</keyword>
<comment type="caution">
    <text evidence="1">The sequence shown here is derived from an EMBL/GenBank/DDBJ whole genome shotgun (WGS) entry which is preliminary data.</text>
</comment>
<gene>
    <name evidence="1" type="ORF">ALIPUT_01477</name>
</gene>
<name>B0MWJ3_9BACT</name>
<organism evidence="1 2">
    <name type="scientific">Alistipes putredinis DSM 17216</name>
    <dbReference type="NCBI Taxonomy" id="445970"/>
    <lineage>
        <taxon>Bacteria</taxon>
        <taxon>Pseudomonadati</taxon>
        <taxon>Bacteroidota</taxon>
        <taxon>Bacteroidia</taxon>
        <taxon>Bacteroidales</taxon>
        <taxon>Rikenellaceae</taxon>
        <taxon>Alistipes</taxon>
    </lineage>
</organism>
<dbReference type="EMBL" id="ABFK02000019">
    <property type="protein sequence ID" value="EDS03267.1"/>
    <property type="molecule type" value="Genomic_DNA"/>
</dbReference>
<dbReference type="AlphaFoldDB" id="B0MWJ3"/>
<evidence type="ECO:0000313" key="1">
    <source>
        <dbReference type="EMBL" id="EDS03267.1"/>
    </source>
</evidence>
<proteinExistence type="predicted"/>
<sequence>MAQQDPQLIKERNRHQKKIRHSQYWFIAIKDSNNSMNYKRNTPKLG</sequence>
<evidence type="ECO:0000313" key="2">
    <source>
        <dbReference type="Proteomes" id="UP000005819"/>
    </source>
</evidence>